<evidence type="ECO:0000313" key="12">
    <source>
        <dbReference type="Proteomes" id="UP000289856"/>
    </source>
</evidence>
<comment type="catalytic activity">
    <reaction evidence="1">
        <text>ATP + protein L-histidine = ADP + protein N-phospho-L-histidine.</text>
        <dbReference type="EC" id="2.7.13.3"/>
    </reaction>
</comment>
<reference evidence="11 12" key="1">
    <citation type="submission" date="2019-01" db="EMBL/GenBank/DDBJ databases">
        <title>Complete genome sequence of Cohnella hallensis HS21 isolated from Korean fir (Abies koreana) rhizospheric soil.</title>
        <authorList>
            <person name="Jiang L."/>
            <person name="Kang S.W."/>
            <person name="Kim S."/>
            <person name="Jung J."/>
            <person name="Kim C.Y."/>
            <person name="Kim D.H."/>
            <person name="Kim S.W."/>
            <person name="Lee J."/>
        </authorList>
    </citation>
    <scope>NUCLEOTIDE SEQUENCE [LARGE SCALE GENOMIC DNA]</scope>
    <source>
        <strain evidence="11 12">HS21</strain>
    </source>
</reference>
<dbReference type="InterPro" id="IPR004358">
    <property type="entry name" value="Sig_transdc_His_kin-like_C"/>
</dbReference>
<dbReference type="SUPFAM" id="SSF55874">
    <property type="entry name" value="ATPase domain of HSP90 chaperone/DNA topoisomerase II/histidine kinase"/>
    <property type="match status" value="1"/>
</dbReference>
<dbReference type="KEGG" id="cohn:KCTCHS21_16490"/>
<feature type="transmembrane region" description="Helical" evidence="9">
    <location>
        <begin position="106"/>
        <end position="127"/>
    </location>
</feature>
<dbReference type="PANTHER" id="PTHR40448">
    <property type="entry name" value="TWO-COMPONENT SENSOR HISTIDINE KINASE"/>
    <property type="match status" value="1"/>
</dbReference>
<evidence type="ECO:0000256" key="4">
    <source>
        <dbReference type="ARBA" id="ARBA00022679"/>
    </source>
</evidence>
<evidence type="ECO:0000256" key="7">
    <source>
        <dbReference type="ARBA" id="ARBA00022840"/>
    </source>
</evidence>
<evidence type="ECO:0000313" key="11">
    <source>
        <dbReference type="EMBL" id="BBI32250.1"/>
    </source>
</evidence>
<dbReference type="PRINTS" id="PR00344">
    <property type="entry name" value="BCTRLSENSOR"/>
</dbReference>
<evidence type="ECO:0000256" key="3">
    <source>
        <dbReference type="ARBA" id="ARBA00022553"/>
    </source>
</evidence>
<dbReference type="GO" id="GO:0000155">
    <property type="term" value="F:phosphorelay sensor kinase activity"/>
    <property type="evidence" value="ECO:0007669"/>
    <property type="project" value="InterPro"/>
</dbReference>
<evidence type="ECO:0000256" key="5">
    <source>
        <dbReference type="ARBA" id="ARBA00022741"/>
    </source>
</evidence>
<keyword evidence="4" id="KW-0808">Transferase</keyword>
<dbReference type="InterPro" id="IPR039506">
    <property type="entry name" value="SPOB_a"/>
</dbReference>
<dbReference type="Proteomes" id="UP000289856">
    <property type="component" value="Chromosome"/>
</dbReference>
<feature type="domain" description="Histidine kinase" evidence="10">
    <location>
        <begin position="140"/>
        <end position="349"/>
    </location>
</feature>
<evidence type="ECO:0000256" key="6">
    <source>
        <dbReference type="ARBA" id="ARBA00022777"/>
    </source>
</evidence>
<accession>A0A3T1D2B3</accession>
<sequence>MLSDVITSVYIIYGAGISSHADMIRNDVSQIIKITYPQFMIILIASWFIRKRNFLSGKKIFSIVMDSDKSILNKVIAFIVIQFALLGFMQLIQITPDKYNKTLNSILIYATISFSFLALISIIRLLVRTREQAVRMTQEVYVEEINDMFTSIRGQRHDFLNHVQVIHTMAQMGKTEQLKSYVADLVKETRDVSEIVHHSSPALAAFVQAKMTVALGKGVSFTYELPDNWNTESTTIKVIDIIKIMGNLVDNAFDETENLPIDQRQTHASIIIKENNMIELQVSNKGRPISAKEQEKMFLPGYSTKGTGHSGLGLAIIQERVKHYNGVLDVQSDADSGSTIFRISLPQSI</sequence>
<protein>
    <recommendedName>
        <fullName evidence="2">histidine kinase</fullName>
        <ecNumber evidence="2">2.7.13.3</ecNumber>
    </recommendedName>
</protein>
<dbReference type="GO" id="GO:0042802">
    <property type="term" value="F:identical protein binding"/>
    <property type="evidence" value="ECO:0007669"/>
    <property type="project" value="TreeGrafter"/>
</dbReference>
<dbReference type="Gene3D" id="3.30.565.10">
    <property type="entry name" value="Histidine kinase-like ATPase, C-terminal domain"/>
    <property type="match status" value="1"/>
</dbReference>
<keyword evidence="12" id="KW-1185">Reference proteome</keyword>
<dbReference type="InterPro" id="IPR005467">
    <property type="entry name" value="His_kinase_dom"/>
</dbReference>
<dbReference type="Pfam" id="PF02518">
    <property type="entry name" value="HATPase_c"/>
    <property type="match status" value="1"/>
</dbReference>
<gene>
    <name evidence="11" type="ORF">KCTCHS21_16490</name>
</gene>
<keyword evidence="5" id="KW-0547">Nucleotide-binding</keyword>
<evidence type="ECO:0000256" key="1">
    <source>
        <dbReference type="ARBA" id="ARBA00000085"/>
    </source>
</evidence>
<dbReference type="PROSITE" id="PS50109">
    <property type="entry name" value="HIS_KIN"/>
    <property type="match status" value="1"/>
</dbReference>
<keyword evidence="9" id="KW-0812">Transmembrane</keyword>
<dbReference type="Gene3D" id="1.10.287.130">
    <property type="match status" value="1"/>
</dbReference>
<keyword evidence="3" id="KW-0597">Phosphoprotein</keyword>
<dbReference type="InterPro" id="IPR016120">
    <property type="entry name" value="Sig_transdc_His_kin_SpoOB"/>
</dbReference>
<dbReference type="SUPFAM" id="SSF55890">
    <property type="entry name" value="Sporulation response regulatory protein Spo0B"/>
    <property type="match status" value="1"/>
</dbReference>
<dbReference type="PANTHER" id="PTHR40448:SF1">
    <property type="entry name" value="TWO-COMPONENT SENSOR HISTIDINE KINASE"/>
    <property type="match status" value="1"/>
</dbReference>
<keyword evidence="6" id="KW-0418">Kinase</keyword>
<evidence type="ECO:0000256" key="9">
    <source>
        <dbReference type="SAM" id="Phobius"/>
    </source>
</evidence>
<dbReference type="InterPro" id="IPR036890">
    <property type="entry name" value="HATPase_C_sf"/>
</dbReference>
<evidence type="ECO:0000256" key="8">
    <source>
        <dbReference type="ARBA" id="ARBA00023012"/>
    </source>
</evidence>
<dbReference type="EC" id="2.7.13.3" evidence="2"/>
<dbReference type="InterPro" id="IPR003594">
    <property type="entry name" value="HATPase_dom"/>
</dbReference>
<evidence type="ECO:0000256" key="2">
    <source>
        <dbReference type="ARBA" id="ARBA00012438"/>
    </source>
</evidence>
<organism evidence="11 12">
    <name type="scientific">Cohnella abietis</name>
    <dbReference type="NCBI Taxonomy" id="2507935"/>
    <lineage>
        <taxon>Bacteria</taxon>
        <taxon>Bacillati</taxon>
        <taxon>Bacillota</taxon>
        <taxon>Bacilli</taxon>
        <taxon>Bacillales</taxon>
        <taxon>Paenibacillaceae</taxon>
        <taxon>Cohnella</taxon>
    </lineage>
</organism>
<proteinExistence type="predicted"/>
<keyword evidence="9" id="KW-0472">Membrane</keyword>
<keyword evidence="7" id="KW-0067">ATP-binding</keyword>
<dbReference type="GO" id="GO:0005524">
    <property type="term" value="F:ATP binding"/>
    <property type="evidence" value="ECO:0007669"/>
    <property type="project" value="UniProtKB-KW"/>
</dbReference>
<evidence type="ECO:0000259" key="10">
    <source>
        <dbReference type="PROSITE" id="PS50109"/>
    </source>
</evidence>
<keyword evidence="8" id="KW-0902">Two-component regulatory system</keyword>
<dbReference type="SMART" id="SM00387">
    <property type="entry name" value="HATPase_c"/>
    <property type="match status" value="1"/>
</dbReference>
<dbReference type="EMBL" id="AP019400">
    <property type="protein sequence ID" value="BBI32250.1"/>
    <property type="molecule type" value="Genomic_DNA"/>
</dbReference>
<feature type="transmembrane region" description="Helical" evidence="9">
    <location>
        <begin position="71"/>
        <end position="94"/>
    </location>
</feature>
<feature type="transmembrane region" description="Helical" evidence="9">
    <location>
        <begin position="31"/>
        <end position="50"/>
    </location>
</feature>
<dbReference type="Pfam" id="PF14689">
    <property type="entry name" value="SPOB_a"/>
    <property type="match status" value="1"/>
</dbReference>
<dbReference type="AlphaFoldDB" id="A0A3T1D2B3"/>
<name>A0A3T1D2B3_9BACL</name>
<keyword evidence="9" id="KW-1133">Transmembrane helix</keyword>